<reference evidence="2 3" key="1">
    <citation type="submission" date="2019-10" db="EMBL/GenBank/DDBJ databases">
        <title>Actinomadura rubteroloni sp. nov. and Actinomadura macrotermitis sp. nov., isolated from the gut of fungus growing-termite Macrotermes natalensis.</title>
        <authorList>
            <person name="Benndorf R."/>
            <person name="Martin K."/>
            <person name="Kuefner M."/>
            <person name="De Beer W."/>
            <person name="Kaster A.-K."/>
            <person name="Vollmers J."/>
            <person name="Poulsen M."/>
            <person name="Beemelmanns C."/>
        </authorList>
    </citation>
    <scope>NUCLEOTIDE SEQUENCE [LARGE SCALE GENOMIC DNA]</scope>
    <source>
        <strain evidence="2 3">RB68</strain>
    </source>
</reference>
<dbReference type="EMBL" id="WEGH01000003">
    <property type="protein sequence ID" value="MQY07254.1"/>
    <property type="molecule type" value="Genomic_DNA"/>
</dbReference>
<dbReference type="Proteomes" id="UP000487268">
    <property type="component" value="Unassembled WGS sequence"/>
</dbReference>
<feature type="compositionally biased region" description="Basic residues" evidence="1">
    <location>
        <begin position="197"/>
        <end position="206"/>
    </location>
</feature>
<comment type="caution">
    <text evidence="2">The sequence shown here is derived from an EMBL/GenBank/DDBJ whole genome shotgun (WGS) entry which is preliminary data.</text>
</comment>
<feature type="compositionally biased region" description="Low complexity" evidence="1">
    <location>
        <begin position="178"/>
        <end position="188"/>
    </location>
</feature>
<sequence>MIEMLFLGSAAFAGGAHAIRKNRTQHHPPRRPARTDSLLVKAWKSAGAPHTDETMLADAVADLGGRAIGKGVRGAAQRGRRMKPWAEARWQRRQANGGTTSFIRRPRTNPGNGPGAPGDNTAQPGQPARPAQAVQSPKAAQPALNGRTMPQLPAGTGGQPRSPIPMPSGGPVPQPGTAGPARRAAGRSAGRGGGRSAARRARRAQPRMRITGPLNLDAPETDVEFLESCQELQQILRGIGVAVEDWTDEVIVRRMPPIVTAPLNNVSEGLVDAAACTALASMLFEAWFAEARAVAEAGIHFTGDDPT</sequence>
<dbReference type="AlphaFoldDB" id="A0A7K0C356"/>
<feature type="region of interest" description="Disordered" evidence="1">
    <location>
        <begin position="72"/>
        <end position="207"/>
    </location>
</feature>
<accession>A0A7K0C356</accession>
<organism evidence="2 3">
    <name type="scientific">Actinomadura macrotermitis</name>
    <dbReference type="NCBI Taxonomy" id="2585200"/>
    <lineage>
        <taxon>Bacteria</taxon>
        <taxon>Bacillati</taxon>
        <taxon>Actinomycetota</taxon>
        <taxon>Actinomycetes</taxon>
        <taxon>Streptosporangiales</taxon>
        <taxon>Thermomonosporaceae</taxon>
        <taxon>Actinomadura</taxon>
    </lineage>
</organism>
<evidence type="ECO:0000256" key="1">
    <source>
        <dbReference type="SAM" id="MobiDB-lite"/>
    </source>
</evidence>
<feature type="compositionally biased region" description="Polar residues" evidence="1">
    <location>
        <begin position="93"/>
        <end position="102"/>
    </location>
</feature>
<feature type="compositionally biased region" description="Low complexity" evidence="1">
    <location>
        <begin position="117"/>
        <end position="135"/>
    </location>
</feature>
<gene>
    <name evidence="2" type="ORF">ACRB68_53540</name>
</gene>
<protein>
    <submittedName>
        <fullName evidence="2">Uncharacterized protein</fullName>
    </submittedName>
</protein>
<dbReference type="RefSeq" id="WP_153536952.1">
    <property type="nucleotide sequence ID" value="NZ_WEGH01000003.1"/>
</dbReference>
<name>A0A7K0C356_9ACTN</name>
<evidence type="ECO:0000313" key="2">
    <source>
        <dbReference type="EMBL" id="MQY07254.1"/>
    </source>
</evidence>
<keyword evidence="3" id="KW-1185">Reference proteome</keyword>
<dbReference type="OrthoDB" id="3481333at2"/>
<feature type="compositionally biased region" description="Pro residues" evidence="1">
    <location>
        <begin position="162"/>
        <end position="174"/>
    </location>
</feature>
<evidence type="ECO:0000313" key="3">
    <source>
        <dbReference type="Proteomes" id="UP000487268"/>
    </source>
</evidence>
<proteinExistence type="predicted"/>